<dbReference type="InterPro" id="IPR036312">
    <property type="entry name" value="Bifun_inhib/LTP/seed_sf"/>
</dbReference>
<evidence type="ECO:0000256" key="1">
    <source>
        <dbReference type="SAM" id="MobiDB-lite"/>
    </source>
</evidence>
<dbReference type="CDD" id="cd01958">
    <property type="entry name" value="HPS_like"/>
    <property type="match status" value="1"/>
</dbReference>
<keyword evidence="2" id="KW-0732">Signal</keyword>
<organism evidence="4 5">
    <name type="scientific">Dendrobium chrysotoxum</name>
    <name type="common">Orchid</name>
    <dbReference type="NCBI Taxonomy" id="161865"/>
    <lineage>
        <taxon>Eukaryota</taxon>
        <taxon>Viridiplantae</taxon>
        <taxon>Streptophyta</taxon>
        <taxon>Embryophyta</taxon>
        <taxon>Tracheophyta</taxon>
        <taxon>Spermatophyta</taxon>
        <taxon>Magnoliopsida</taxon>
        <taxon>Liliopsida</taxon>
        <taxon>Asparagales</taxon>
        <taxon>Orchidaceae</taxon>
        <taxon>Epidendroideae</taxon>
        <taxon>Malaxideae</taxon>
        <taxon>Dendrobiinae</taxon>
        <taxon>Dendrobium</taxon>
    </lineage>
</organism>
<protein>
    <recommendedName>
        <fullName evidence="3">Bifunctional inhibitor/plant lipid transfer protein/seed storage helical domain-containing protein</fullName>
    </recommendedName>
</protein>
<feature type="region of interest" description="Disordered" evidence="1">
    <location>
        <begin position="49"/>
        <end position="77"/>
    </location>
</feature>
<dbReference type="InterPro" id="IPR027923">
    <property type="entry name" value="Hydrophob_seed_dom"/>
</dbReference>
<dbReference type="Proteomes" id="UP000775213">
    <property type="component" value="Unassembled WGS sequence"/>
</dbReference>
<evidence type="ECO:0000256" key="2">
    <source>
        <dbReference type="SAM" id="SignalP"/>
    </source>
</evidence>
<dbReference type="SMART" id="SM00499">
    <property type="entry name" value="AAI"/>
    <property type="match status" value="1"/>
</dbReference>
<dbReference type="AlphaFoldDB" id="A0AAV7GJZ8"/>
<evidence type="ECO:0000259" key="3">
    <source>
        <dbReference type="SMART" id="SM00499"/>
    </source>
</evidence>
<dbReference type="Pfam" id="PF14547">
    <property type="entry name" value="Hydrophob_seed"/>
    <property type="match status" value="1"/>
</dbReference>
<gene>
    <name evidence="4" type="ORF">IEQ34_015991</name>
</gene>
<name>A0AAV7GJZ8_DENCH</name>
<feature type="compositionally biased region" description="Pro residues" evidence="1">
    <location>
        <begin position="62"/>
        <end position="77"/>
    </location>
</feature>
<proteinExistence type="predicted"/>
<feature type="domain" description="Bifunctional inhibitor/plant lipid transfer protein/seed storage helical" evidence="3">
    <location>
        <begin position="80"/>
        <end position="161"/>
    </location>
</feature>
<dbReference type="InterPro" id="IPR051636">
    <property type="entry name" value="Plant_LTP/defense-related"/>
</dbReference>
<dbReference type="PANTHER" id="PTHR31731">
    <property type="match status" value="1"/>
</dbReference>
<dbReference type="Gene3D" id="1.10.110.10">
    <property type="entry name" value="Plant lipid-transfer and hydrophobic proteins"/>
    <property type="match status" value="1"/>
</dbReference>
<comment type="caution">
    <text evidence="4">The sequence shown here is derived from an EMBL/GenBank/DDBJ whole genome shotgun (WGS) entry which is preliminary data.</text>
</comment>
<evidence type="ECO:0000313" key="4">
    <source>
        <dbReference type="EMBL" id="KAH0455959.1"/>
    </source>
</evidence>
<keyword evidence="5" id="KW-1185">Reference proteome</keyword>
<accession>A0AAV7GJZ8</accession>
<evidence type="ECO:0000313" key="5">
    <source>
        <dbReference type="Proteomes" id="UP000775213"/>
    </source>
</evidence>
<sequence length="163" mass="17006">MHTIPLPIHHSTLPIKAMAPNHLLTALLLSLLTLSSILPSLSCPTCPNASPPPKPKPKPKPKPCPPLPIKPSSPPPSNKCPIDALKLDACIDVLSGLIHIGLGNSATASCCPLISGLADLDAGLCLCTAIKAKLLNINVFLPIALEVLLDCGKRLPSDYECPS</sequence>
<feature type="signal peptide" evidence="2">
    <location>
        <begin position="1"/>
        <end position="42"/>
    </location>
</feature>
<dbReference type="EMBL" id="JAGFBR010000014">
    <property type="protein sequence ID" value="KAH0455959.1"/>
    <property type="molecule type" value="Genomic_DNA"/>
</dbReference>
<feature type="chain" id="PRO_5043653080" description="Bifunctional inhibitor/plant lipid transfer protein/seed storage helical domain-containing protein" evidence="2">
    <location>
        <begin position="43"/>
        <end position="163"/>
    </location>
</feature>
<dbReference type="SUPFAM" id="SSF47699">
    <property type="entry name" value="Bifunctional inhibitor/lipid-transfer protein/seed storage 2S albumin"/>
    <property type="match status" value="1"/>
</dbReference>
<dbReference type="InterPro" id="IPR016140">
    <property type="entry name" value="Bifunc_inhib/LTP/seed_store"/>
</dbReference>
<reference evidence="4 5" key="1">
    <citation type="journal article" date="2021" name="Hortic Res">
        <title>Chromosome-scale assembly of the Dendrobium chrysotoxum genome enhances the understanding of orchid evolution.</title>
        <authorList>
            <person name="Zhang Y."/>
            <person name="Zhang G.Q."/>
            <person name="Zhang D."/>
            <person name="Liu X.D."/>
            <person name="Xu X.Y."/>
            <person name="Sun W.H."/>
            <person name="Yu X."/>
            <person name="Zhu X."/>
            <person name="Wang Z.W."/>
            <person name="Zhao X."/>
            <person name="Zhong W.Y."/>
            <person name="Chen H."/>
            <person name="Yin W.L."/>
            <person name="Huang T."/>
            <person name="Niu S.C."/>
            <person name="Liu Z.J."/>
        </authorList>
    </citation>
    <scope>NUCLEOTIDE SEQUENCE [LARGE SCALE GENOMIC DNA]</scope>
    <source>
        <strain evidence="4">Lindl</strain>
    </source>
</reference>